<proteinExistence type="predicted"/>
<feature type="region of interest" description="Disordered" evidence="1">
    <location>
        <begin position="44"/>
        <end position="68"/>
    </location>
</feature>
<evidence type="ECO:0000256" key="1">
    <source>
        <dbReference type="SAM" id="MobiDB-lite"/>
    </source>
</evidence>
<evidence type="ECO:0000313" key="3">
    <source>
        <dbReference type="EMBL" id="QDV33985.1"/>
    </source>
</evidence>
<name>A0A518GZG8_9BACT</name>
<reference evidence="3 4" key="1">
    <citation type="submission" date="2019-02" db="EMBL/GenBank/DDBJ databases">
        <title>Deep-cultivation of Planctomycetes and their phenomic and genomic characterization uncovers novel biology.</title>
        <authorList>
            <person name="Wiegand S."/>
            <person name="Jogler M."/>
            <person name="Boedeker C."/>
            <person name="Pinto D."/>
            <person name="Vollmers J."/>
            <person name="Rivas-Marin E."/>
            <person name="Kohn T."/>
            <person name="Peeters S.H."/>
            <person name="Heuer A."/>
            <person name="Rast P."/>
            <person name="Oberbeckmann S."/>
            <person name="Bunk B."/>
            <person name="Jeske O."/>
            <person name="Meyerdierks A."/>
            <person name="Storesund J.E."/>
            <person name="Kallscheuer N."/>
            <person name="Luecker S."/>
            <person name="Lage O.M."/>
            <person name="Pohl T."/>
            <person name="Merkel B.J."/>
            <person name="Hornburger P."/>
            <person name="Mueller R.-W."/>
            <person name="Bruemmer F."/>
            <person name="Labrenz M."/>
            <person name="Spormann A.M."/>
            <person name="Op den Camp H."/>
            <person name="Overmann J."/>
            <person name="Amann R."/>
            <person name="Jetten M.S.M."/>
            <person name="Mascher T."/>
            <person name="Medema M.H."/>
            <person name="Devos D.P."/>
            <person name="Kaster A.-K."/>
            <person name="Ovreas L."/>
            <person name="Rohde M."/>
            <person name="Galperin M.Y."/>
            <person name="Jogler C."/>
        </authorList>
    </citation>
    <scope>NUCLEOTIDE SEQUENCE [LARGE SCALE GENOMIC DNA]</scope>
    <source>
        <strain evidence="3 4">ElP</strain>
    </source>
</reference>
<protein>
    <recommendedName>
        <fullName evidence="5">Secreted protein</fullName>
    </recommendedName>
</protein>
<keyword evidence="2" id="KW-0732">Signal</keyword>
<organism evidence="3 4">
    <name type="scientific">Tautonia plasticadhaerens</name>
    <dbReference type="NCBI Taxonomy" id="2527974"/>
    <lineage>
        <taxon>Bacteria</taxon>
        <taxon>Pseudomonadati</taxon>
        <taxon>Planctomycetota</taxon>
        <taxon>Planctomycetia</taxon>
        <taxon>Isosphaerales</taxon>
        <taxon>Isosphaeraceae</taxon>
        <taxon>Tautonia</taxon>
    </lineage>
</organism>
<evidence type="ECO:0008006" key="5">
    <source>
        <dbReference type="Google" id="ProtNLM"/>
    </source>
</evidence>
<dbReference type="AlphaFoldDB" id="A0A518GZG8"/>
<feature type="chain" id="PRO_5022098223" description="Secreted protein" evidence="2">
    <location>
        <begin position="25"/>
        <end position="68"/>
    </location>
</feature>
<dbReference type="EMBL" id="CP036426">
    <property type="protein sequence ID" value="QDV33985.1"/>
    <property type="molecule type" value="Genomic_DNA"/>
</dbReference>
<accession>A0A518GZG8</accession>
<keyword evidence="4" id="KW-1185">Reference proteome</keyword>
<evidence type="ECO:0000313" key="4">
    <source>
        <dbReference type="Proteomes" id="UP000317835"/>
    </source>
</evidence>
<sequence length="68" mass="7235" precursor="true">MKSRNLFWGRLLLALGLAASPLGCSDRAEVPESTSAEETRAYVQNPFGSPEGGATPGQGEFEKTQPPK</sequence>
<feature type="signal peptide" evidence="2">
    <location>
        <begin position="1"/>
        <end position="24"/>
    </location>
</feature>
<dbReference type="RefSeq" id="WP_145268536.1">
    <property type="nucleotide sequence ID" value="NZ_CP036426.1"/>
</dbReference>
<dbReference type="Proteomes" id="UP000317835">
    <property type="component" value="Chromosome"/>
</dbReference>
<evidence type="ECO:0000256" key="2">
    <source>
        <dbReference type="SAM" id="SignalP"/>
    </source>
</evidence>
<gene>
    <name evidence="3" type="ORF">ElP_18660</name>
</gene>
<dbReference type="KEGG" id="tpla:ElP_18660"/>